<dbReference type="PANTHER" id="PTHR43712">
    <property type="entry name" value="PUTATIVE (AFU_ORTHOLOGUE AFUA_4G14580)-RELATED"/>
    <property type="match status" value="1"/>
</dbReference>
<dbReference type="Pfam" id="PF00891">
    <property type="entry name" value="Methyltransf_2"/>
    <property type="match status" value="1"/>
</dbReference>
<evidence type="ECO:0000256" key="2">
    <source>
        <dbReference type="ARBA" id="ARBA00022679"/>
    </source>
</evidence>
<dbReference type="Proteomes" id="UP001287286">
    <property type="component" value="Unassembled WGS sequence"/>
</dbReference>
<sequence>MDENAVAKALTEARALVACLEDIQQRGEKSVESSKHLVLLEHVHKCRAALEEPYDIGTRWLENMSEASALFLLLRIGAFERVPTERSIAATSLASTCNVDVSVITRAMRILVARGIFTETNDDEYKHSSTSRAFAPEELGGFVCVSIGIMKSWIAMPDYVKTHKPDELFDPRKSPFAFAEGHEGKTYYEVLDLDPRERQLWNRTLQNMSKNFPVLGMFPFREMGDKVRAEPERPFIVDIGGGRGQALLQIRTECDGDGFGGRLVLQDLPLVIESLQPDDVPGVETMSHDIFTQQPIKSEFCRLSFGKGIQVLTDRVKDAHIYYMRRLLHDFYDPKVIDILRNTASAMGPSSRLVICDMLVPDRVQVGGPMTLYWLDFALMAIGGKERSLNDFRRVLSEAGLELANVYNAPGSNVANLETCLLR</sequence>
<dbReference type="InterPro" id="IPR036388">
    <property type="entry name" value="WH-like_DNA-bd_sf"/>
</dbReference>
<dbReference type="Gene3D" id="3.40.50.150">
    <property type="entry name" value="Vaccinia Virus protein VP39"/>
    <property type="match status" value="1"/>
</dbReference>
<dbReference type="PANTHER" id="PTHR43712:SF11">
    <property type="entry name" value="O-METHYLTRANSFERASE (AFU_ORTHOLOGUE AFUA_2G17820)-RELATED"/>
    <property type="match status" value="1"/>
</dbReference>
<dbReference type="InterPro" id="IPR001077">
    <property type="entry name" value="COMT_C"/>
</dbReference>
<reference evidence="5 6" key="1">
    <citation type="journal article" date="2024" name="Microbiol. Resour. Announc.">
        <title>Genome annotations for the ascomycete fungi Trichoderma harzianum, Trichoderma aggressivum, and Purpureocillium lilacinum.</title>
        <authorList>
            <person name="Beijen E.P.W."/>
            <person name="Ohm R.A."/>
        </authorList>
    </citation>
    <scope>NUCLEOTIDE SEQUENCE [LARGE SCALE GENOMIC DNA]</scope>
    <source>
        <strain evidence="5 6">CBS 150709</strain>
    </source>
</reference>
<organism evidence="5 6">
    <name type="scientific">Purpureocillium lilacinum</name>
    <name type="common">Paecilomyces lilacinus</name>
    <dbReference type="NCBI Taxonomy" id="33203"/>
    <lineage>
        <taxon>Eukaryota</taxon>
        <taxon>Fungi</taxon>
        <taxon>Dikarya</taxon>
        <taxon>Ascomycota</taxon>
        <taxon>Pezizomycotina</taxon>
        <taxon>Sordariomycetes</taxon>
        <taxon>Hypocreomycetidae</taxon>
        <taxon>Hypocreales</taxon>
        <taxon>Ophiocordycipitaceae</taxon>
        <taxon>Purpureocillium</taxon>
    </lineage>
</organism>
<dbReference type="InterPro" id="IPR029063">
    <property type="entry name" value="SAM-dependent_MTases_sf"/>
</dbReference>
<feature type="domain" description="O-methyltransferase C-terminal" evidence="4">
    <location>
        <begin position="184"/>
        <end position="401"/>
    </location>
</feature>
<name>A0ABR0BFT7_PURLI</name>
<comment type="caution">
    <text evidence="5">The sequence shown here is derived from an EMBL/GenBank/DDBJ whole genome shotgun (WGS) entry which is preliminary data.</text>
</comment>
<dbReference type="EMBL" id="JAWRVI010000136">
    <property type="protein sequence ID" value="KAK4074933.1"/>
    <property type="molecule type" value="Genomic_DNA"/>
</dbReference>
<protein>
    <recommendedName>
        <fullName evidence="4">O-methyltransferase C-terminal domain-containing protein</fullName>
    </recommendedName>
</protein>
<dbReference type="SUPFAM" id="SSF53335">
    <property type="entry name" value="S-adenosyl-L-methionine-dependent methyltransferases"/>
    <property type="match status" value="1"/>
</dbReference>
<proteinExistence type="predicted"/>
<dbReference type="SUPFAM" id="SSF46785">
    <property type="entry name" value="Winged helix' DNA-binding domain"/>
    <property type="match status" value="1"/>
</dbReference>
<dbReference type="InterPro" id="IPR036390">
    <property type="entry name" value="WH_DNA-bd_sf"/>
</dbReference>
<keyword evidence="2" id="KW-0808">Transferase</keyword>
<keyword evidence="1" id="KW-0489">Methyltransferase</keyword>
<keyword evidence="6" id="KW-1185">Reference proteome</keyword>
<evidence type="ECO:0000313" key="5">
    <source>
        <dbReference type="EMBL" id="KAK4074933.1"/>
    </source>
</evidence>
<evidence type="ECO:0000259" key="4">
    <source>
        <dbReference type="Pfam" id="PF00891"/>
    </source>
</evidence>
<dbReference type="Gene3D" id="1.10.10.10">
    <property type="entry name" value="Winged helix-like DNA-binding domain superfamily/Winged helix DNA-binding domain"/>
    <property type="match status" value="1"/>
</dbReference>
<gene>
    <name evidence="5" type="ORF">Purlil1_12824</name>
</gene>
<evidence type="ECO:0000256" key="3">
    <source>
        <dbReference type="ARBA" id="ARBA00022691"/>
    </source>
</evidence>
<keyword evidence="3" id="KW-0949">S-adenosyl-L-methionine</keyword>
<dbReference type="InterPro" id="IPR016461">
    <property type="entry name" value="COMT-like"/>
</dbReference>
<evidence type="ECO:0000313" key="6">
    <source>
        <dbReference type="Proteomes" id="UP001287286"/>
    </source>
</evidence>
<dbReference type="PROSITE" id="PS51683">
    <property type="entry name" value="SAM_OMT_II"/>
    <property type="match status" value="1"/>
</dbReference>
<evidence type="ECO:0000256" key="1">
    <source>
        <dbReference type="ARBA" id="ARBA00022603"/>
    </source>
</evidence>
<accession>A0ABR0BFT7</accession>